<organism evidence="6 7">
    <name type="scientific">Amphibalanus amphitrite</name>
    <name type="common">Striped barnacle</name>
    <name type="synonym">Balanus amphitrite</name>
    <dbReference type="NCBI Taxonomy" id="1232801"/>
    <lineage>
        <taxon>Eukaryota</taxon>
        <taxon>Metazoa</taxon>
        <taxon>Ecdysozoa</taxon>
        <taxon>Arthropoda</taxon>
        <taxon>Crustacea</taxon>
        <taxon>Multicrustacea</taxon>
        <taxon>Cirripedia</taxon>
        <taxon>Thoracica</taxon>
        <taxon>Thoracicalcarea</taxon>
        <taxon>Balanomorpha</taxon>
        <taxon>Balanoidea</taxon>
        <taxon>Balanidae</taxon>
        <taxon>Amphibalaninae</taxon>
        <taxon>Amphibalanus</taxon>
    </lineage>
</organism>
<dbReference type="GO" id="GO:0005634">
    <property type="term" value="C:nucleus"/>
    <property type="evidence" value="ECO:0007669"/>
    <property type="project" value="UniProtKB-SubCell"/>
</dbReference>
<dbReference type="PROSITE" id="PS50112">
    <property type="entry name" value="PAS"/>
    <property type="match status" value="1"/>
</dbReference>
<accession>A0A6A4WYI7</accession>
<evidence type="ECO:0000313" key="7">
    <source>
        <dbReference type="Proteomes" id="UP000440578"/>
    </source>
</evidence>
<dbReference type="OrthoDB" id="6021714at2759"/>
<dbReference type="GO" id="GO:0000981">
    <property type="term" value="F:DNA-binding transcription factor activity, RNA polymerase II-specific"/>
    <property type="evidence" value="ECO:0007669"/>
    <property type="project" value="TreeGrafter"/>
</dbReference>
<dbReference type="InterPro" id="IPR035965">
    <property type="entry name" value="PAS-like_dom_sf"/>
</dbReference>
<dbReference type="NCBIfam" id="TIGR00229">
    <property type="entry name" value="sensory_box"/>
    <property type="match status" value="1"/>
</dbReference>
<dbReference type="AlphaFoldDB" id="A0A6A4WYI7"/>
<evidence type="ECO:0000256" key="1">
    <source>
        <dbReference type="ARBA" id="ARBA00004123"/>
    </source>
</evidence>
<evidence type="ECO:0000256" key="4">
    <source>
        <dbReference type="ARBA" id="ARBA00023242"/>
    </source>
</evidence>
<keyword evidence="4" id="KW-0539">Nucleus</keyword>
<dbReference type="InterPro" id="IPR000014">
    <property type="entry name" value="PAS"/>
</dbReference>
<dbReference type="GO" id="GO:0010557">
    <property type="term" value="P:positive regulation of macromolecule biosynthetic process"/>
    <property type="evidence" value="ECO:0007669"/>
    <property type="project" value="UniProtKB-ARBA"/>
</dbReference>
<evidence type="ECO:0000259" key="5">
    <source>
        <dbReference type="PROSITE" id="PS50112"/>
    </source>
</evidence>
<comment type="subcellular location">
    <subcellularLocation>
        <location evidence="1">Nucleus</location>
    </subcellularLocation>
</comment>
<dbReference type="EMBL" id="VIIS01000314">
    <property type="protein sequence ID" value="KAF0310379.1"/>
    <property type="molecule type" value="Genomic_DNA"/>
</dbReference>
<dbReference type="Gene3D" id="3.30.450.20">
    <property type="entry name" value="PAS domain"/>
    <property type="match status" value="1"/>
</dbReference>
<dbReference type="PANTHER" id="PTHR23043:SF36">
    <property type="entry name" value="PROTEIN SINGLE-MINDED"/>
    <property type="match status" value="1"/>
</dbReference>
<dbReference type="InterPro" id="IPR001610">
    <property type="entry name" value="PAC"/>
</dbReference>
<evidence type="ECO:0000256" key="2">
    <source>
        <dbReference type="ARBA" id="ARBA00023015"/>
    </source>
</evidence>
<evidence type="ECO:0000256" key="3">
    <source>
        <dbReference type="ARBA" id="ARBA00023163"/>
    </source>
</evidence>
<sequence>MYSHVNQNKLPSHSAVRQAIHCSGYLKYSPATSGCRRAETRGLVAVGHPLPSSAATEIRLHSSTFMFRASLDLKLIFLDSRVLALTGYEPQDLIEKTLYQFVHPHDVHSVAHAHRTLLYKGQSRTRYYRLLTRTGGWVWLQSYSTIVHNSRSSRPHCIVTINHVLSELTSPVSHTSVIVGMQQYMQNEYVH</sequence>
<comment type="caution">
    <text evidence="6">The sequence shown here is derived from an EMBL/GenBank/DDBJ whole genome shotgun (WGS) entry which is preliminary data.</text>
</comment>
<protein>
    <submittedName>
        <fullName evidence="6">Single-minded 1-A</fullName>
    </submittedName>
</protein>
<dbReference type="CDD" id="cd00130">
    <property type="entry name" value="PAS"/>
    <property type="match status" value="1"/>
</dbReference>
<keyword evidence="7" id="KW-1185">Reference proteome</keyword>
<dbReference type="GO" id="GO:0000977">
    <property type="term" value="F:RNA polymerase II transcription regulatory region sequence-specific DNA binding"/>
    <property type="evidence" value="ECO:0007669"/>
    <property type="project" value="TreeGrafter"/>
</dbReference>
<evidence type="ECO:0000313" key="6">
    <source>
        <dbReference type="EMBL" id="KAF0310379.1"/>
    </source>
</evidence>
<dbReference type="Proteomes" id="UP000440578">
    <property type="component" value="Unassembled WGS sequence"/>
</dbReference>
<dbReference type="PANTHER" id="PTHR23043">
    <property type="entry name" value="HYPOXIA-INDUCIBLE FACTOR 1 ALPHA"/>
    <property type="match status" value="1"/>
</dbReference>
<keyword evidence="2" id="KW-0805">Transcription regulation</keyword>
<dbReference type="SMART" id="SM00091">
    <property type="entry name" value="PAS"/>
    <property type="match status" value="1"/>
</dbReference>
<dbReference type="SUPFAM" id="SSF55785">
    <property type="entry name" value="PYP-like sensor domain (PAS domain)"/>
    <property type="match status" value="1"/>
</dbReference>
<feature type="domain" description="PAS" evidence="5">
    <location>
        <begin position="66"/>
        <end position="121"/>
    </location>
</feature>
<reference evidence="6 7" key="1">
    <citation type="submission" date="2019-07" db="EMBL/GenBank/DDBJ databases">
        <title>Draft genome assembly of a fouling barnacle, Amphibalanus amphitrite (Darwin, 1854): The first reference genome for Thecostraca.</title>
        <authorList>
            <person name="Kim W."/>
        </authorList>
    </citation>
    <scope>NUCLEOTIDE SEQUENCE [LARGE SCALE GENOMIC DNA]</scope>
    <source>
        <strain evidence="6">SNU_AA5</strain>
        <tissue evidence="6">Soma without cirri and trophi</tissue>
    </source>
</reference>
<dbReference type="SMART" id="SM00086">
    <property type="entry name" value="PAC"/>
    <property type="match status" value="1"/>
</dbReference>
<gene>
    <name evidence="6" type="primary">sim1a</name>
    <name evidence="6" type="ORF">FJT64_002008</name>
</gene>
<proteinExistence type="predicted"/>
<dbReference type="Pfam" id="PF14598">
    <property type="entry name" value="PAS_11"/>
    <property type="match status" value="1"/>
</dbReference>
<keyword evidence="3" id="KW-0804">Transcription</keyword>
<name>A0A6A4WYI7_AMPAM</name>